<gene>
    <name evidence="2" type="ORF">MNEG_15526</name>
</gene>
<name>A0A0D2K8H3_9CHLO</name>
<sequence>MELRKCCNHPYLFTNGMPPVGEVNAQDTARQQLIAASGKLELLDKMMTRLKDRGHRWGGS</sequence>
<dbReference type="GO" id="GO:0003682">
    <property type="term" value="F:chromatin binding"/>
    <property type="evidence" value="ECO:0007669"/>
    <property type="project" value="TreeGrafter"/>
</dbReference>
<keyword evidence="3" id="KW-1185">Reference proteome</keyword>
<dbReference type="Proteomes" id="UP000054498">
    <property type="component" value="Unassembled WGS sequence"/>
</dbReference>
<evidence type="ECO:0000313" key="3">
    <source>
        <dbReference type="Proteomes" id="UP000054498"/>
    </source>
</evidence>
<accession>A0A0D2K8H3</accession>
<dbReference type="GO" id="GO:0042393">
    <property type="term" value="F:histone binding"/>
    <property type="evidence" value="ECO:0007669"/>
    <property type="project" value="TreeGrafter"/>
</dbReference>
<dbReference type="GeneID" id="25733196"/>
<organism evidence="2 3">
    <name type="scientific">Monoraphidium neglectum</name>
    <dbReference type="NCBI Taxonomy" id="145388"/>
    <lineage>
        <taxon>Eukaryota</taxon>
        <taxon>Viridiplantae</taxon>
        <taxon>Chlorophyta</taxon>
        <taxon>core chlorophytes</taxon>
        <taxon>Chlorophyceae</taxon>
        <taxon>CS clade</taxon>
        <taxon>Sphaeropleales</taxon>
        <taxon>Selenastraceae</taxon>
        <taxon>Monoraphidium</taxon>
    </lineage>
</organism>
<dbReference type="OrthoDB" id="1899296at2759"/>
<protein>
    <submittedName>
        <fullName evidence="2">Uncharacterized protein</fullName>
    </submittedName>
</protein>
<dbReference type="GO" id="GO:0005634">
    <property type="term" value="C:nucleus"/>
    <property type="evidence" value="ECO:0007669"/>
    <property type="project" value="TreeGrafter"/>
</dbReference>
<evidence type="ECO:0000313" key="2">
    <source>
        <dbReference type="EMBL" id="KIY92438.1"/>
    </source>
</evidence>
<dbReference type="RefSeq" id="XP_013891458.1">
    <property type="nucleotide sequence ID" value="XM_014036004.1"/>
</dbReference>
<dbReference type="InterPro" id="IPR027417">
    <property type="entry name" value="P-loop_NTPase"/>
</dbReference>
<dbReference type="Gene3D" id="3.40.50.300">
    <property type="entry name" value="P-loop containing nucleotide triphosphate hydrolases"/>
    <property type="match status" value="1"/>
</dbReference>
<evidence type="ECO:0000256" key="1">
    <source>
        <dbReference type="ARBA" id="ARBA00023242"/>
    </source>
</evidence>
<dbReference type="GO" id="GO:0016887">
    <property type="term" value="F:ATP hydrolysis activity"/>
    <property type="evidence" value="ECO:0007669"/>
    <property type="project" value="TreeGrafter"/>
</dbReference>
<dbReference type="GO" id="GO:0003677">
    <property type="term" value="F:DNA binding"/>
    <property type="evidence" value="ECO:0007669"/>
    <property type="project" value="TreeGrafter"/>
</dbReference>
<dbReference type="KEGG" id="mng:MNEG_15526"/>
<dbReference type="EMBL" id="KK105622">
    <property type="protein sequence ID" value="KIY92438.1"/>
    <property type="molecule type" value="Genomic_DNA"/>
</dbReference>
<proteinExistence type="predicted"/>
<reference evidence="2 3" key="1">
    <citation type="journal article" date="2013" name="BMC Genomics">
        <title>Reconstruction of the lipid metabolism for the microalga Monoraphidium neglectum from its genome sequence reveals characteristics suitable for biofuel production.</title>
        <authorList>
            <person name="Bogen C."/>
            <person name="Al-Dilaimi A."/>
            <person name="Albersmeier A."/>
            <person name="Wichmann J."/>
            <person name="Grundmann M."/>
            <person name="Rupp O."/>
            <person name="Lauersen K.J."/>
            <person name="Blifernez-Klassen O."/>
            <person name="Kalinowski J."/>
            <person name="Goesmann A."/>
            <person name="Mussgnug J.H."/>
            <person name="Kruse O."/>
        </authorList>
    </citation>
    <scope>NUCLEOTIDE SEQUENCE [LARGE SCALE GENOMIC DNA]</scope>
    <source>
        <strain evidence="2 3">SAG 48.87</strain>
    </source>
</reference>
<dbReference type="PANTHER" id="PTHR45623:SF17">
    <property type="entry name" value="CHROMODOMAIN-HELICASE-DNA-BINDING PROTEIN 3-RELATED"/>
    <property type="match status" value="1"/>
</dbReference>
<dbReference type="AlphaFoldDB" id="A0A0D2K8H3"/>
<dbReference type="GO" id="GO:0140658">
    <property type="term" value="F:ATP-dependent chromatin remodeler activity"/>
    <property type="evidence" value="ECO:0007669"/>
    <property type="project" value="TreeGrafter"/>
</dbReference>
<dbReference type="GO" id="GO:0000785">
    <property type="term" value="C:chromatin"/>
    <property type="evidence" value="ECO:0007669"/>
    <property type="project" value="TreeGrafter"/>
</dbReference>
<keyword evidence="1" id="KW-0539">Nucleus</keyword>
<dbReference type="STRING" id="145388.A0A0D2K8H3"/>
<dbReference type="PANTHER" id="PTHR45623">
    <property type="entry name" value="CHROMODOMAIN-HELICASE-DNA-BINDING PROTEIN 3-RELATED-RELATED"/>
    <property type="match status" value="1"/>
</dbReference>